<dbReference type="AlphaFoldDB" id="A0A1E3Q0N6"/>
<reference evidence="1 2" key="1">
    <citation type="journal article" date="2016" name="Proc. Natl. Acad. Sci. U.S.A.">
        <title>Comparative genomics of biotechnologically important yeasts.</title>
        <authorList>
            <person name="Riley R."/>
            <person name="Haridas S."/>
            <person name="Wolfe K.H."/>
            <person name="Lopes M.R."/>
            <person name="Hittinger C.T."/>
            <person name="Goeker M."/>
            <person name="Salamov A.A."/>
            <person name="Wisecaver J.H."/>
            <person name="Long T.M."/>
            <person name="Calvey C.H."/>
            <person name="Aerts A.L."/>
            <person name="Barry K.W."/>
            <person name="Choi C."/>
            <person name="Clum A."/>
            <person name="Coughlan A.Y."/>
            <person name="Deshpande S."/>
            <person name="Douglass A.P."/>
            <person name="Hanson S.J."/>
            <person name="Klenk H.-P."/>
            <person name="LaButti K.M."/>
            <person name="Lapidus A."/>
            <person name="Lindquist E.A."/>
            <person name="Lipzen A.M."/>
            <person name="Meier-Kolthoff J.P."/>
            <person name="Ohm R.A."/>
            <person name="Otillar R.P."/>
            <person name="Pangilinan J.L."/>
            <person name="Peng Y."/>
            <person name="Rokas A."/>
            <person name="Rosa C.A."/>
            <person name="Scheuner C."/>
            <person name="Sibirny A.A."/>
            <person name="Slot J.C."/>
            <person name="Stielow J.B."/>
            <person name="Sun H."/>
            <person name="Kurtzman C.P."/>
            <person name="Blackwell M."/>
            <person name="Grigoriev I.V."/>
            <person name="Jeffries T.W."/>
        </authorList>
    </citation>
    <scope>NUCLEOTIDE SEQUENCE [LARGE SCALE GENOMIC DNA]</scope>
    <source>
        <strain evidence="1 2">NRRL Y-11557</strain>
    </source>
</reference>
<name>A0A1E3Q0N6_LIPST</name>
<proteinExistence type="predicted"/>
<evidence type="ECO:0008006" key="3">
    <source>
        <dbReference type="Google" id="ProtNLM"/>
    </source>
</evidence>
<evidence type="ECO:0000313" key="1">
    <source>
        <dbReference type="EMBL" id="ODQ71064.1"/>
    </source>
</evidence>
<accession>A0A1E3Q0N6</accession>
<organism evidence="1 2">
    <name type="scientific">Lipomyces starkeyi NRRL Y-11557</name>
    <dbReference type="NCBI Taxonomy" id="675824"/>
    <lineage>
        <taxon>Eukaryota</taxon>
        <taxon>Fungi</taxon>
        <taxon>Dikarya</taxon>
        <taxon>Ascomycota</taxon>
        <taxon>Saccharomycotina</taxon>
        <taxon>Lipomycetes</taxon>
        <taxon>Lipomycetales</taxon>
        <taxon>Lipomycetaceae</taxon>
        <taxon>Lipomyces</taxon>
    </lineage>
</organism>
<dbReference type="Proteomes" id="UP000094385">
    <property type="component" value="Unassembled WGS sequence"/>
</dbReference>
<protein>
    <recommendedName>
        <fullName evidence="3">Integrase catalytic domain-containing protein</fullName>
    </recommendedName>
</protein>
<evidence type="ECO:0000313" key="2">
    <source>
        <dbReference type="Proteomes" id="UP000094385"/>
    </source>
</evidence>
<dbReference type="EMBL" id="KV454298">
    <property type="protein sequence ID" value="ODQ71064.1"/>
    <property type="molecule type" value="Genomic_DNA"/>
</dbReference>
<gene>
    <name evidence="1" type="ORF">LIPSTDRAFT_73673</name>
</gene>
<keyword evidence="2" id="KW-1185">Reference proteome</keyword>
<dbReference type="OrthoDB" id="4960422at2759"/>
<sequence>MAKGHKELNNMARTMIAMSGLTQKLWPEALKHAATLSNLLPTRALSGETPVRMMEKCLYPNDRPSKPDVAHLRI</sequence>